<dbReference type="InterPro" id="IPR016166">
    <property type="entry name" value="FAD-bd_PCMH"/>
</dbReference>
<organism evidence="15 16">
    <name type="scientific">Gynuella sunshinyii YC6258</name>
    <dbReference type="NCBI Taxonomy" id="1445510"/>
    <lineage>
        <taxon>Bacteria</taxon>
        <taxon>Pseudomonadati</taxon>
        <taxon>Pseudomonadota</taxon>
        <taxon>Gammaproteobacteria</taxon>
        <taxon>Oceanospirillales</taxon>
        <taxon>Saccharospirillaceae</taxon>
        <taxon>Gynuella</taxon>
    </lineage>
</organism>
<comment type="catalytic activity">
    <reaction evidence="10">
        <text>(R)-2-hydroxyglutarate + A = 2-oxoglutarate + AH2</text>
        <dbReference type="Rhea" id="RHEA:38295"/>
        <dbReference type="ChEBI" id="CHEBI:13193"/>
        <dbReference type="ChEBI" id="CHEBI:15801"/>
        <dbReference type="ChEBI" id="CHEBI:16810"/>
        <dbReference type="ChEBI" id="CHEBI:17499"/>
        <dbReference type="EC" id="1.1.99.39"/>
    </reaction>
    <physiologicalReaction direction="left-to-right" evidence="10">
        <dbReference type="Rhea" id="RHEA:38296"/>
    </physiologicalReaction>
</comment>
<evidence type="ECO:0000256" key="4">
    <source>
        <dbReference type="ARBA" id="ARBA00022723"/>
    </source>
</evidence>
<evidence type="ECO:0000256" key="11">
    <source>
        <dbReference type="ARBA" id="ARBA00060924"/>
    </source>
</evidence>
<dbReference type="GO" id="GO:0046872">
    <property type="term" value="F:metal ion binding"/>
    <property type="evidence" value="ECO:0007669"/>
    <property type="project" value="UniProtKB-KW"/>
</dbReference>
<dbReference type="FunFam" id="3.30.70.2740:FF:000003">
    <property type="entry name" value="Oxidoreductase, FAD-binding, putative"/>
    <property type="match status" value="1"/>
</dbReference>
<keyword evidence="5" id="KW-0274">FAD</keyword>
<keyword evidence="2" id="KW-0004">4Fe-4S</keyword>
<dbReference type="InterPro" id="IPR016164">
    <property type="entry name" value="FAD-linked_Oxase-like_C"/>
</dbReference>
<dbReference type="InterPro" id="IPR006094">
    <property type="entry name" value="Oxid_FAD_bind_N"/>
</dbReference>
<dbReference type="SUPFAM" id="SSF46548">
    <property type="entry name" value="alpha-helical ferredoxin"/>
    <property type="match status" value="1"/>
</dbReference>
<evidence type="ECO:0000256" key="5">
    <source>
        <dbReference type="ARBA" id="ARBA00022827"/>
    </source>
</evidence>
<protein>
    <recommendedName>
        <fullName evidence="12">D-2-hydroxyglutarate dehydrogenase</fullName>
        <ecNumber evidence="9">1.1.99.39</ecNumber>
    </recommendedName>
</protein>
<evidence type="ECO:0000313" key="15">
    <source>
        <dbReference type="EMBL" id="AJQ95961.1"/>
    </source>
</evidence>
<keyword evidence="4" id="KW-0479">Metal-binding</keyword>
<dbReference type="KEGG" id="gsn:YC6258_03925"/>
<dbReference type="InterPro" id="IPR017896">
    <property type="entry name" value="4Fe4S_Fe-S-bd"/>
</dbReference>
<dbReference type="Gene3D" id="3.30.70.2740">
    <property type="match status" value="1"/>
</dbReference>
<comment type="cofactor">
    <cofactor evidence="1">
        <name>FAD</name>
        <dbReference type="ChEBI" id="CHEBI:57692"/>
    </cofactor>
</comment>
<dbReference type="PANTHER" id="PTHR11748">
    <property type="entry name" value="D-LACTATE DEHYDROGENASE"/>
    <property type="match status" value="1"/>
</dbReference>
<dbReference type="AlphaFoldDB" id="A0A0C5VNS4"/>
<dbReference type="PATRIC" id="fig|1445510.3.peg.3903"/>
<dbReference type="Gene3D" id="1.10.45.10">
    <property type="entry name" value="Vanillyl-alcohol Oxidase, Chain A, domain 4"/>
    <property type="match status" value="1"/>
</dbReference>
<dbReference type="InterPro" id="IPR036318">
    <property type="entry name" value="FAD-bd_PCMH-like_sf"/>
</dbReference>
<dbReference type="GO" id="GO:0051539">
    <property type="term" value="F:4 iron, 4 sulfur cluster binding"/>
    <property type="evidence" value="ECO:0007669"/>
    <property type="project" value="UniProtKB-KW"/>
</dbReference>
<evidence type="ECO:0000256" key="3">
    <source>
        <dbReference type="ARBA" id="ARBA00022630"/>
    </source>
</evidence>
<accession>A0A0C5VNS4</accession>
<dbReference type="GO" id="GO:1903457">
    <property type="term" value="P:lactate catabolic process"/>
    <property type="evidence" value="ECO:0007669"/>
    <property type="project" value="TreeGrafter"/>
</dbReference>
<dbReference type="HOGENOM" id="CLU_010756_1_0_6"/>
<name>A0A0C5VNS4_9GAMM</name>
<dbReference type="GO" id="GO:0051990">
    <property type="term" value="F:(R)-2-hydroxyglutarate dehydrogenase activity"/>
    <property type="evidence" value="ECO:0007669"/>
    <property type="project" value="UniProtKB-EC"/>
</dbReference>
<dbReference type="GO" id="GO:0008720">
    <property type="term" value="F:D-lactate dehydrogenase (NAD+) activity"/>
    <property type="evidence" value="ECO:0007669"/>
    <property type="project" value="TreeGrafter"/>
</dbReference>
<evidence type="ECO:0000256" key="6">
    <source>
        <dbReference type="ARBA" id="ARBA00023002"/>
    </source>
</evidence>
<dbReference type="PROSITE" id="PS00198">
    <property type="entry name" value="4FE4S_FER_1"/>
    <property type="match status" value="1"/>
</dbReference>
<keyword evidence="16" id="KW-1185">Reference proteome</keyword>
<keyword evidence="8" id="KW-0411">Iron-sulfur</keyword>
<evidence type="ECO:0000256" key="9">
    <source>
        <dbReference type="ARBA" id="ARBA00039003"/>
    </source>
</evidence>
<dbReference type="InterPro" id="IPR016169">
    <property type="entry name" value="FAD-bd_PCMH_sub2"/>
</dbReference>
<dbReference type="PROSITE" id="PS51387">
    <property type="entry name" value="FAD_PCMH"/>
    <property type="match status" value="1"/>
</dbReference>
<feature type="domain" description="FAD-binding PCMH-type" evidence="14">
    <location>
        <begin position="48"/>
        <end position="280"/>
    </location>
</feature>
<dbReference type="RefSeq" id="WP_044618100.1">
    <property type="nucleotide sequence ID" value="NZ_CP007142.1"/>
</dbReference>
<evidence type="ECO:0000256" key="7">
    <source>
        <dbReference type="ARBA" id="ARBA00023004"/>
    </source>
</evidence>
<dbReference type="EC" id="1.1.99.39" evidence="9"/>
<dbReference type="InterPro" id="IPR016171">
    <property type="entry name" value="Vanillyl_alc_oxidase_C-sub2"/>
</dbReference>
<keyword evidence="6" id="KW-0560">Oxidoreductase</keyword>
<proteinExistence type="inferred from homology"/>
<dbReference type="SUPFAM" id="SSF55103">
    <property type="entry name" value="FAD-linked oxidases, C-terminal domain"/>
    <property type="match status" value="1"/>
</dbReference>
<evidence type="ECO:0000259" key="13">
    <source>
        <dbReference type="PROSITE" id="PS51379"/>
    </source>
</evidence>
<dbReference type="InterPro" id="IPR017900">
    <property type="entry name" value="4Fe4S_Fe_S_CS"/>
</dbReference>
<dbReference type="Pfam" id="PF02913">
    <property type="entry name" value="FAD-oxidase_C"/>
    <property type="match status" value="1"/>
</dbReference>
<dbReference type="OrthoDB" id="9811557at2"/>
<dbReference type="Pfam" id="PF01565">
    <property type="entry name" value="FAD_binding_4"/>
    <property type="match status" value="1"/>
</dbReference>
<dbReference type="STRING" id="1445510.YC6258_03925"/>
<evidence type="ECO:0000256" key="10">
    <source>
        <dbReference type="ARBA" id="ARBA00051291"/>
    </source>
</evidence>
<sequence length="1019" mass="114639">MIPRLHEISNTQKLYLNFLRRLEKDGFKGDISPEYAERVVSATDNSIYQVLPQGIVYPKNIDDLVLLARVSHEEPFQQIVLSARGGGTGTNGQSLTDGLVVDISKHMNAILEINAEERWVRVQAGVVKDQLNAALKPYGLFFAPELSTSNRATIGGMINTDASGQGSVMYGKTRDHVLALKTVLLDGTVINTAPVEPDKLSQLTSGEDRIASIYQTVADIYDQHQADIKALFPPLNRCLTGYDLAHIRDEQQRINLNNILCGSEGTLGFITEATLNVLQIPKTSALVCVQYGDFETSLRDAQALMACHPTSIETVDSKVLGLAKDDLIWNSVAQFFPEPTGQTVAGINLVEYTADTDEELKQKVAVIQAELDAVCGKAGKAIQYAIAWGHEQVNQVWNMRKKSVGFLGNAQGEARPIPFVEDTAVPPENLADYIMEFRAILDEYNLQYGMFGHVDAGVLHVRPALDMKDPEQEKMVRVITDRLVSLIRKYNGLLWGEHGKGVRSEYAPDFFGNLYPQLQKIKQAFDPHNQLNPGKIATPLESPVQLLKIDKVTTRGQLDRTIEQDSWQQYSESMYCNGNGACFNYDAADAMCPSWKATRIRKYSPKGRSSLIREWLRLLSDKQVDTVQESGIANYISWPVSIIPRLFNTLKKRNGEYDFNHEVYDAMSTCLACKSCTGSCPIKVDIPESRAKFLHLYHARYLRPLKDYLIGSLEFLMPTLALWKDLYNKPIRWKPVNWFLRNIAGMVDSPLISDISLKQEMKKHQLPWATALNISRLSKEQKNKAVIYVQDAFTSYFDTQVVVDTLLALRALGFHPMVMPYMANGKPLHVHGFLSRFQKTAFRTANKLKKMQNTGIPLIGLDPSTTLTYRAEYKKYLEGNPVNVMLIQEFLSERQDVFADKTLHSDDAFHILGHCTEKTNAASSIQQWQQVFKVIGLTLNEIKVGCCGMAGTFGHETRNQDISRKIYELSWQGPVKNPKNQGKLLTTGYSCRSQVKRYEHQTLLHPMQQILKSLSEKND</sequence>
<dbReference type="PANTHER" id="PTHR11748:SF119">
    <property type="entry name" value="D-2-HYDROXYGLUTARATE DEHYDROGENASE"/>
    <property type="match status" value="1"/>
</dbReference>
<dbReference type="InterPro" id="IPR004113">
    <property type="entry name" value="FAD-bd_oxidored_4_C"/>
</dbReference>
<evidence type="ECO:0000256" key="12">
    <source>
        <dbReference type="ARBA" id="ARBA00067680"/>
    </source>
</evidence>
<evidence type="ECO:0000256" key="1">
    <source>
        <dbReference type="ARBA" id="ARBA00001974"/>
    </source>
</evidence>
<evidence type="ECO:0000256" key="2">
    <source>
        <dbReference type="ARBA" id="ARBA00022485"/>
    </source>
</evidence>
<keyword evidence="7" id="KW-0408">Iron</keyword>
<keyword evidence="3" id="KW-0285">Flavoprotein</keyword>
<feature type="domain" description="4Fe-4S ferredoxin-type" evidence="13">
    <location>
        <begin position="660"/>
        <end position="690"/>
    </location>
</feature>
<evidence type="ECO:0000256" key="8">
    <source>
        <dbReference type="ARBA" id="ARBA00023014"/>
    </source>
</evidence>
<dbReference type="GO" id="GO:0071949">
    <property type="term" value="F:FAD binding"/>
    <property type="evidence" value="ECO:0007669"/>
    <property type="project" value="InterPro"/>
</dbReference>
<dbReference type="Proteomes" id="UP000032266">
    <property type="component" value="Chromosome"/>
</dbReference>
<reference evidence="15 16" key="1">
    <citation type="submission" date="2014-01" db="EMBL/GenBank/DDBJ databases">
        <title>Full genme sequencing of cellulolytic bacterium Gynuella sunshinyii YC6258T gen. nov., sp. nov.</title>
        <authorList>
            <person name="Khan H."/>
            <person name="Chung E.J."/>
            <person name="Chung Y.R."/>
        </authorList>
    </citation>
    <scope>NUCLEOTIDE SEQUENCE [LARGE SCALE GENOMIC DNA]</scope>
    <source>
        <strain evidence="15 16">YC6258</strain>
    </source>
</reference>
<dbReference type="EMBL" id="CP007142">
    <property type="protein sequence ID" value="AJQ95961.1"/>
    <property type="molecule type" value="Genomic_DNA"/>
</dbReference>
<dbReference type="PROSITE" id="PS51379">
    <property type="entry name" value="4FE4S_FER_2"/>
    <property type="match status" value="1"/>
</dbReference>
<evidence type="ECO:0000259" key="14">
    <source>
        <dbReference type="PROSITE" id="PS51387"/>
    </source>
</evidence>
<gene>
    <name evidence="15" type="ORF">YC6258_03925</name>
</gene>
<dbReference type="GO" id="GO:0004458">
    <property type="term" value="F:D-lactate dehydrogenase (cytochrome) activity"/>
    <property type="evidence" value="ECO:0007669"/>
    <property type="project" value="TreeGrafter"/>
</dbReference>
<evidence type="ECO:0000313" key="16">
    <source>
        <dbReference type="Proteomes" id="UP000032266"/>
    </source>
</evidence>
<dbReference type="Gene3D" id="3.30.465.10">
    <property type="match status" value="1"/>
</dbReference>
<comment type="similarity">
    <text evidence="11">In the N-terminal section; belongs to the FAD-binding oxidoreductase/transferase type 4 family.</text>
</comment>
<dbReference type="SUPFAM" id="SSF56176">
    <property type="entry name" value="FAD-binding/transporter-associated domain-like"/>
    <property type="match status" value="1"/>
</dbReference>